<name>X0UAT6_9ZZZZ</name>
<accession>X0UAT6</accession>
<sequence length="263" mass="30443">SLIHDVGHSSWGHGLEPMCSLLPFAQHDFRFDKIRLFQYLQDDLNPLSMAIDQIPNVDRKRLLEFFRDPQNLKDKFVFLNDLIDSEADLDRIDYLNRDAYHTYGPVGTIDEKSLIKNITFVPTKIGTVGKTGYKMAYLPEAAQVVHILLETRDAMYSRVYESDSKIIFEEMLCHAVFAFYKGYALDEHDLEQILRLTDGDLVVLIHLFGRDYEKEMVRTILCGETDFLVQSYKISLEPNNDAFEKKVFLLASQLKVTGFEEKV</sequence>
<organism evidence="1">
    <name type="scientific">marine sediment metagenome</name>
    <dbReference type="NCBI Taxonomy" id="412755"/>
    <lineage>
        <taxon>unclassified sequences</taxon>
        <taxon>metagenomes</taxon>
        <taxon>ecological metagenomes</taxon>
    </lineage>
</organism>
<proteinExistence type="predicted"/>
<evidence type="ECO:0008006" key="2">
    <source>
        <dbReference type="Google" id="ProtNLM"/>
    </source>
</evidence>
<evidence type="ECO:0000313" key="1">
    <source>
        <dbReference type="EMBL" id="GAG02670.1"/>
    </source>
</evidence>
<dbReference type="AlphaFoldDB" id="X0UAT6"/>
<dbReference type="Gene3D" id="1.10.3210.10">
    <property type="entry name" value="Hypothetical protein af1432"/>
    <property type="match status" value="1"/>
</dbReference>
<feature type="non-terminal residue" evidence="1">
    <location>
        <position position="263"/>
    </location>
</feature>
<dbReference type="InterPro" id="IPR050135">
    <property type="entry name" value="dGTPase-like"/>
</dbReference>
<dbReference type="GO" id="GO:0006203">
    <property type="term" value="P:dGTP catabolic process"/>
    <property type="evidence" value="ECO:0007669"/>
    <property type="project" value="TreeGrafter"/>
</dbReference>
<dbReference type="PANTHER" id="PTHR11373">
    <property type="entry name" value="DEOXYNUCLEOSIDE TRIPHOSPHATE TRIPHOSPHOHYDROLASE"/>
    <property type="match status" value="1"/>
</dbReference>
<protein>
    <recommendedName>
        <fullName evidence="2">HD domain-containing protein</fullName>
    </recommendedName>
</protein>
<dbReference type="PANTHER" id="PTHR11373:SF4">
    <property type="entry name" value="DEOXYNUCLEOSIDE TRIPHOSPHATE TRIPHOSPHOHYDROLASE SAMHD1"/>
    <property type="match status" value="1"/>
</dbReference>
<gene>
    <name evidence="1" type="ORF">S01H1_45778</name>
</gene>
<feature type="non-terminal residue" evidence="1">
    <location>
        <position position="1"/>
    </location>
</feature>
<dbReference type="EMBL" id="BARS01029276">
    <property type="protein sequence ID" value="GAG02670.1"/>
    <property type="molecule type" value="Genomic_DNA"/>
</dbReference>
<dbReference type="GO" id="GO:0008832">
    <property type="term" value="F:dGTPase activity"/>
    <property type="evidence" value="ECO:0007669"/>
    <property type="project" value="TreeGrafter"/>
</dbReference>
<dbReference type="SUPFAM" id="SSF109604">
    <property type="entry name" value="HD-domain/PDEase-like"/>
    <property type="match status" value="1"/>
</dbReference>
<reference evidence="1" key="1">
    <citation type="journal article" date="2014" name="Front. Microbiol.">
        <title>High frequency of phylogenetically diverse reductive dehalogenase-homologous genes in deep subseafloor sedimentary metagenomes.</title>
        <authorList>
            <person name="Kawai M."/>
            <person name="Futagami T."/>
            <person name="Toyoda A."/>
            <person name="Takaki Y."/>
            <person name="Nishi S."/>
            <person name="Hori S."/>
            <person name="Arai W."/>
            <person name="Tsubouchi T."/>
            <person name="Morono Y."/>
            <person name="Uchiyama I."/>
            <person name="Ito T."/>
            <person name="Fujiyama A."/>
            <person name="Inagaki F."/>
            <person name="Takami H."/>
        </authorList>
    </citation>
    <scope>NUCLEOTIDE SEQUENCE</scope>
    <source>
        <strain evidence="1">Expedition CK06-06</strain>
    </source>
</reference>
<comment type="caution">
    <text evidence="1">The sequence shown here is derived from an EMBL/GenBank/DDBJ whole genome shotgun (WGS) entry which is preliminary data.</text>
</comment>